<dbReference type="Pfam" id="PF04043">
    <property type="entry name" value="PMEI"/>
    <property type="match status" value="1"/>
</dbReference>
<evidence type="ECO:0000256" key="3">
    <source>
        <dbReference type="ARBA" id="ARBA00038471"/>
    </source>
</evidence>
<name>A0AAD9TKP8_9ROSI</name>
<dbReference type="EMBL" id="JANJYI010000008">
    <property type="protein sequence ID" value="KAK2637882.1"/>
    <property type="molecule type" value="Genomic_DNA"/>
</dbReference>
<reference evidence="6" key="1">
    <citation type="journal article" date="2023" name="Plant J.">
        <title>Genome sequences and population genomics provide insights into the demographic history, inbreeding, and mutation load of two 'living fossil' tree species of Dipteronia.</title>
        <authorList>
            <person name="Feng Y."/>
            <person name="Comes H.P."/>
            <person name="Chen J."/>
            <person name="Zhu S."/>
            <person name="Lu R."/>
            <person name="Zhang X."/>
            <person name="Li P."/>
            <person name="Qiu J."/>
            <person name="Olsen K.M."/>
            <person name="Qiu Y."/>
        </authorList>
    </citation>
    <scope>NUCLEOTIDE SEQUENCE</scope>
    <source>
        <strain evidence="6">KIB01</strain>
    </source>
</reference>
<dbReference type="InterPro" id="IPR035513">
    <property type="entry name" value="Invertase/methylesterase_inhib"/>
</dbReference>
<dbReference type="Proteomes" id="UP001280121">
    <property type="component" value="Unassembled WGS sequence"/>
</dbReference>
<dbReference type="InterPro" id="IPR052421">
    <property type="entry name" value="PCW_Enzyme_Inhibitor"/>
</dbReference>
<dbReference type="InterPro" id="IPR006501">
    <property type="entry name" value="Pectinesterase_inhib_dom"/>
</dbReference>
<dbReference type="PANTHER" id="PTHR36710:SF18">
    <property type="entry name" value="PECTINESTERASE INHIBITOR 5-RELATED"/>
    <property type="match status" value="1"/>
</dbReference>
<evidence type="ECO:0000313" key="6">
    <source>
        <dbReference type="EMBL" id="KAK2637882.1"/>
    </source>
</evidence>
<feature type="signal peptide" evidence="4">
    <location>
        <begin position="1"/>
        <end position="30"/>
    </location>
</feature>
<dbReference type="Gene3D" id="1.20.140.40">
    <property type="entry name" value="Invertase/pectin methylesterase inhibitor family protein"/>
    <property type="match status" value="1"/>
</dbReference>
<feature type="domain" description="Pectinesterase inhibitor" evidence="5">
    <location>
        <begin position="29"/>
        <end position="167"/>
    </location>
</feature>
<comment type="caution">
    <text evidence="6">The sequence shown here is derived from an EMBL/GenBank/DDBJ whole genome shotgun (WGS) entry which is preliminary data.</text>
</comment>
<protein>
    <recommendedName>
        <fullName evidence="5">Pectinesterase inhibitor domain-containing protein</fullName>
    </recommendedName>
</protein>
<dbReference type="SMART" id="SM00856">
    <property type="entry name" value="PMEI"/>
    <property type="match status" value="1"/>
</dbReference>
<dbReference type="AlphaFoldDB" id="A0AAD9TKP8"/>
<accession>A0AAD9TKP8</accession>
<sequence>MNMVGSSLPLFVFSIAIHFLLIVNQDSALATDLINKSCSGTKVPNICVSTLEADPRSKATTNLQSLSRIAIDIISEKINETVSPFTKTEKNVTDPHLKKNIEACIKVFHEIYRIIKFPGIPNFETGDYKDVKQDLHWCAIAASECQDKGTKLFSKEVETLSNFSLDMMNFMDMLSS</sequence>
<keyword evidence="7" id="KW-1185">Reference proteome</keyword>
<keyword evidence="2" id="KW-1015">Disulfide bond</keyword>
<feature type="chain" id="PRO_5042146793" description="Pectinesterase inhibitor domain-containing protein" evidence="4">
    <location>
        <begin position="31"/>
        <end position="176"/>
    </location>
</feature>
<evidence type="ECO:0000256" key="2">
    <source>
        <dbReference type="ARBA" id="ARBA00023157"/>
    </source>
</evidence>
<dbReference type="GO" id="GO:0004857">
    <property type="term" value="F:enzyme inhibitor activity"/>
    <property type="evidence" value="ECO:0007669"/>
    <property type="project" value="InterPro"/>
</dbReference>
<evidence type="ECO:0000256" key="1">
    <source>
        <dbReference type="ARBA" id="ARBA00022729"/>
    </source>
</evidence>
<comment type="similarity">
    <text evidence="3">Belongs to the PMEI family.</text>
</comment>
<evidence type="ECO:0000256" key="4">
    <source>
        <dbReference type="SAM" id="SignalP"/>
    </source>
</evidence>
<organism evidence="6 7">
    <name type="scientific">Dipteronia dyeriana</name>
    <dbReference type="NCBI Taxonomy" id="168575"/>
    <lineage>
        <taxon>Eukaryota</taxon>
        <taxon>Viridiplantae</taxon>
        <taxon>Streptophyta</taxon>
        <taxon>Embryophyta</taxon>
        <taxon>Tracheophyta</taxon>
        <taxon>Spermatophyta</taxon>
        <taxon>Magnoliopsida</taxon>
        <taxon>eudicotyledons</taxon>
        <taxon>Gunneridae</taxon>
        <taxon>Pentapetalae</taxon>
        <taxon>rosids</taxon>
        <taxon>malvids</taxon>
        <taxon>Sapindales</taxon>
        <taxon>Sapindaceae</taxon>
        <taxon>Hippocastanoideae</taxon>
        <taxon>Acereae</taxon>
        <taxon>Dipteronia</taxon>
    </lineage>
</organism>
<proteinExistence type="inferred from homology"/>
<dbReference type="SUPFAM" id="SSF101148">
    <property type="entry name" value="Plant invertase/pectin methylesterase inhibitor"/>
    <property type="match status" value="1"/>
</dbReference>
<keyword evidence="1 4" id="KW-0732">Signal</keyword>
<dbReference type="NCBIfam" id="TIGR01614">
    <property type="entry name" value="PME_inhib"/>
    <property type="match status" value="1"/>
</dbReference>
<evidence type="ECO:0000313" key="7">
    <source>
        <dbReference type="Proteomes" id="UP001280121"/>
    </source>
</evidence>
<evidence type="ECO:0000259" key="5">
    <source>
        <dbReference type="SMART" id="SM00856"/>
    </source>
</evidence>
<gene>
    <name evidence="6" type="ORF">Ddye_025677</name>
</gene>
<dbReference type="PANTHER" id="PTHR36710">
    <property type="entry name" value="PECTINESTERASE INHIBITOR-LIKE"/>
    <property type="match status" value="1"/>
</dbReference>